<gene>
    <name evidence="2" type="ORF">C487_01180</name>
</gene>
<evidence type="ECO:0000313" key="3">
    <source>
        <dbReference type="Proteomes" id="UP000011618"/>
    </source>
</evidence>
<dbReference type="PATRIC" id="fig|1227495.3.peg.227"/>
<dbReference type="Proteomes" id="UP000011618">
    <property type="component" value="Unassembled WGS sequence"/>
</dbReference>
<proteinExistence type="predicted"/>
<accession>L9Z8Z8</accession>
<organism evidence="2 3">
    <name type="scientific">Natrinema pallidum DSM 3751</name>
    <dbReference type="NCBI Taxonomy" id="1227495"/>
    <lineage>
        <taxon>Archaea</taxon>
        <taxon>Methanobacteriati</taxon>
        <taxon>Methanobacteriota</taxon>
        <taxon>Stenosarchaea group</taxon>
        <taxon>Halobacteria</taxon>
        <taxon>Halobacteriales</taxon>
        <taxon>Natrialbaceae</taxon>
        <taxon>Natrinema</taxon>
    </lineage>
</organism>
<dbReference type="AlphaFoldDB" id="L9Z8Z8"/>
<comment type="caution">
    <text evidence="2">The sequence shown here is derived from an EMBL/GenBank/DDBJ whole genome shotgun (WGS) entry which is preliminary data.</text>
</comment>
<name>L9Z8Z8_9EURY</name>
<evidence type="ECO:0000256" key="1">
    <source>
        <dbReference type="SAM" id="MobiDB-lite"/>
    </source>
</evidence>
<dbReference type="EMBL" id="AOII01000014">
    <property type="protein sequence ID" value="ELY82849.1"/>
    <property type="molecule type" value="Genomic_DNA"/>
</dbReference>
<sequence length="37" mass="4287">MITARFKRIAERAGVDGHDETPTPQYGRRFYEPIPIP</sequence>
<reference evidence="2 3" key="1">
    <citation type="journal article" date="2014" name="PLoS Genet.">
        <title>Phylogenetically driven sequencing of extremely halophilic archaea reveals strategies for static and dynamic osmo-response.</title>
        <authorList>
            <person name="Becker E.A."/>
            <person name="Seitzer P.M."/>
            <person name="Tritt A."/>
            <person name="Larsen D."/>
            <person name="Krusor M."/>
            <person name="Yao A.I."/>
            <person name="Wu D."/>
            <person name="Madern D."/>
            <person name="Eisen J.A."/>
            <person name="Darling A.E."/>
            <person name="Facciotti M.T."/>
        </authorList>
    </citation>
    <scope>NUCLEOTIDE SEQUENCE [LARGE SCALE GENOMIC DNA]</scope>
    <source>
        <strain evidence="2 3">DSM 3751</strain>
    </source>
</reference>
<protein>
    <submittedName>
        <fullName evidence="2">Uncharacterized protein</fullName>
    </submittedName>
</protein>
<evidence type="ECO:0000313" key="2">
    <source>
        <dbReference type="EMBL" id="ELY82849.1"/>
    </source>
</evidence>
<feature type="region of interest" description="Disordered" evidence="1">
    <location>
        <begin position="13"/>
        <end position="37"/>
    </location>
</feature>